<comment type="function">
    <text evidence="1 15 17">Specifically methylates guanosine-37 in various tRNAs.</text>
</comment>
<dbReference type="EC" id="2.1.1.228" evidence="5 15"/>
<evidence type="ECO:0000256" key="12">
    <source>
        <dbReference type="ARBA" id="ARBA00029736"/>
    </source>
</evidence>
<gene>
    <name evidence="15" type="primary">trmD</name>
    <name evidence="19" type="ORF">COS55_02560</name>
</gene>
<evidence type="ECO:0000256" key="17">
    <source>
        <dbReference type="RuleBase" id="RU003464"/>
    </source>
</evidence>
<dbReference type="InterPro" id="IPR016009">
    <property type="entry name" value="tRNA_MeTrfase_TRMD/TRM10"/>
</dbReference>
<evidence type="ECO:0000313" key="20">
    <source>
        <dbReference type="Proteomes" id="UP000230399"/>
    </source>
</evidence>
<feature type="domain" description="tRNA methyltransferase TRMD/TRM10-type" evidence="18">
    <location>
        <begin position="1"/>
        <end position="244"/>
    </location>
</feature>
<proteinExistence type="inferred from homology"/>
<evidence type="ECO:0000256" key="13">
    <source>
        <dbReference type="ARBA" id="ARBA00033392"/>
    </source>
</evidence>
<evidence type="ECO:0000256" key="16">
    <source>
        <dbReference type="PIRSR" id="PIRSR000386-1"/>
    </source>
</evidence>
<comment type="catalytic activity">
    <reaction evidence="14 15 17">
        <text>guanosine(37) in tRNA + S-adenosyl-L-methionine = N(1)-methylguanosine(37) in tRNA + S-adenosyl-L-homocysteine + H(+)</text>
        <dbReference type="Rhea" id="RHEA:36899"/>
        <dbReference type="Rhea" id="RHEA-COMP:10145"/>
        <dbReference type="Rhea" id="RHEA-COMP:10147"/>
        <dbReference type="ChEBI" id="CHEBI:15378"/>
        <dbReference type="ChEBI" id="CHEBI:57856"/>
        <dbReference type="ChEBI" id="CHEBI:59789"/>
        <dbReference type="ChEBI" id="CHEBI:73542"/>
        <dbReference type="ChEBI" id="CHEBI:74269"/>
        <dbReference type="EC" id="2.1.1.228"/>
    </reaction>
</comment>
<dbReference type="GO" id="GO:0052906">
    <property type="term" value="F:tRNA (guanine(37)-N1)-methyltransferase activity"/>
    <property type="evidence" value="ECO:0007669"/>
    <property type="project" value="UniProtKB-UniRule"/>
</dbReference>
<protein>
    <recommendedName>
        <fullName evidence="6 15">tRNA (guanine-N(1)-)-methyltransferase</fullName>
        <ecNumber evidence="5 15">2.1.1.228</ecNumber>
    </recommendedName>
    <alternativeName>
        <fullName evidence="12 15">M1G-methyltransferase</fullName>
    </alternativeName>
    <alternativeName>
        <fullName evidence="13 15">tRNA [GM37] methyltransferase</fullName>
    </alternativeName>
</protein>
<dbReference type="GO" id="GO:0005829">
    <property type="term" value="C:cytosol"/>
    <property type="evidence" value="ECO:0007669"/>
    <property type="project" value="TreeGrafter"/>
</dbReference>
<evidence type="ECO:0000256" key="7">
    <source>
        <dbReference type="ARBA" id="ARBA00022490"/>
    </source>
</evidence>
<dbReference type="AlphaFoldDB" id="A0A2M7BD35"/>
<evidence type="ECO:0000256" key="9">
    <source>
        <dbReference type="ARBA" id="ARBA00022679"/>
    </source>
</evidence>
<dbReference type="InterPro" id="IPR023148">
    <property type="entry name" value="tRNA_m1G_MeTrfase_C_sf"/>
</dbReference>
<feature type="binding site" evidence="15 16">
    <location>
        <begin position="144"/>
        <end position="149"/>
    </location>
    <ligand>
        <name>S-adenosyl-L-methionine</name>
        <dbReference type="ChEBI" id="CHEBI:59789"/>
    </ligand>
</feature>
<dbReference type="Proteomes" id="UP000230399">
    <property type="component" value="Unassembled WGS sequence"/>
</dbReference>
<keyword evidence="8 15" id="KW-0489">Methyltransferase</keyword>
<dbReference type="PIRSF" id="PIRSF000386">
    <property type="entry name" value="tRNA_mtase"/>
    <property type="match status" value="1"/>
</dbReference>
<dbReference type="GO" id="GO:0002939">
    <property type="term" value="P:tRNA N1-guanine methylation"/>
    <property type="evidence" value="ECO:0007669"/>
    <property type="project" value="TreeGrafter"/>
</dbReference>
<evidence type="ECO:0000256" key="10">
    <source>
        <dbReference type="ARBA" id="ARBA00022691"/>
    </source>
</evidence>
<evidence type="ECO:0000313" key="19">
    <source>
        <dbReference type="EMBL" id="PIV01021.1"/>
    </source>
</evidence>
<evidence type="ECO:0000256" key="11">
    <source>
        <dbReference type="ARBA" id="ARBA00022694"/>
    </source>
</evidence>
<comment type="similarity">
    <text evidence="3 15 17">Belongs to the RNA methyltransferase TrmD family.</text>
</comment>
<evidence type="ECO:0000259" key="18">
    <source>
        <dbReference type="Pfam" id="PF01746"/>
    </source>
</evidence>
<dbReference type="EMBL" id="PEVD01000037">
    <property type="protein sequence ID" value="PIV01021.1"/>
    <property type="molecule type" value="Genomic_DNA"/>
</dbReference>
<dbReference type="CDD" id="cd18080">
    <property type="entry name" value="TrmD-like"/>
    <property type="match status" value="1"/>
</dbReference>
<dbReference type="InterPro" id="IPR029026">
    <property type="entry name" value="tRNA_m1G_MTases_N"/>
</dbReference>
<dbReference type="HAMAP" id="MF_00605">
    <property type="entry name" value="TrmD"/>
    <property type="match status" value="1"/>
</dbReference>
<dbReference type="InterPro" id="IPR029028">
    <property type="entry name" value="Alpha/beta_knot_MTases"/>
</dbReference>
<evidence type="ECO:0000256" key="8">
    <source>
        <dbReference type="ARBA" id="ARBA00022603"/>
    </source>
</evidence>
<dbReference type="Gene3D" id="1.10.1270.20">
    <property type="entry name" value="tRNA(m1g37)methyltransferase, domain 2"/>
    <property type="match status" value="1"/>
</dbReference>
<keyword evidence="9 15" id="KW-0808">Transferase</keyword>
<dbReference type="FunFam" id="3.40.1280.10:FF:000001">
    <property type="entry name" value="tRNA (guanine-N(1)-)-methyltransferase"/>
    <property type="match status" value="1"/>
</dbReference>
<evidence type="ECO:0000256" key="5">
    <source>
        <dbReference type="ARBA" id="ARBA00012807"/>
    </source>
</evidence>
<accession>A0A2M7BD35</accession>
<name>A0A2M7BD35_9BACT</name>
<evidence type="ECO:0000256" key="6">
    <source>
        <dbReference type="ARBA" id="ARBA00014679"/>
    </source>
</evidence>
<dbReference type="SUPFAM" id="SSF75217">
    <property type="entry name" value="alpha/beta knot"/>
    <property type="match status" value="1"/>
</dbReference>
<reference evidence="20" key="1">
    <citation type="submission" date="2017-09" db="EMBL/GenBank/DDBJ databases">
        <title>Depth-based differentiation of microbial function through sediment-hosted aquifers and enrichment of novel symbionts in the deep terrestrial subsurface.</title>
        <authorList>
            <person name="Probst A.J."/>
            <person name="Ladd B."/>
            <person name="Jarett J.K."/>
            <person name="Geller-Mcgrath D.E."/>
            <person name="Sieber C.M.K."/>
            <person name="Emerson J.B."/>
            <person name="Anantharaman K."/>
            <person name="Thomas B.C."/>
            <person name="Malmstrom R."/>
            <person name="Stieglmeier M."/>
            <person name="Klingl A."/>
            <person name="Woyke T."/>
            <person name="Ryan C.M."/>
            <person name="Banfield J.F."/>
        </authorList>
    </citation>
    <scope>NUCLEOTIDE SEQUENCE [LARGE SCALE GENOMIC DNA]</scope>
</reference>
<evidence type="ECO:0000256" key="1">
    <source>
        <dbReference type="ARBA" id="ARBA00002634"/>
    </source>
</evidence>
<comment type="subunit">
    <text evidence="4 15 17">Homodimer.</text>
</comment>
<dbReference type="NCBIfam" id="NF000648">
    <property type="entry name" value="PRK00026.1"/>
    <property type="match status" value="1"/>
</dbReference>
<dbReference type="InterPro" id="IPR002649">
    <property type="entry name" value="tRNA_m1G_MeTrfase_TrmD"/>
</dbReference>
<evidence type="ECO:0000256" key="4">
    <source>
        <dbReference type="ARBA" id="ARBA00011738"/>
    </source>
</evidence>
<evidence type="ECO:0000256" key="15">
    <source>
        <dbReference type="HAMAP-Rule" id="MF_00605"/>
    </source>
</evidence>
<keyword evidence="7 15" id="KW-0963">Cytoplasm</keyword>
<dbReference type="PANTHER" id="PTHR46417">
    <property type="entry name" value="TRNA (GUANINE-N(1)-)-METHYLTRANSFERASE"/>
    <property type="match status" value="1"/>
</dbReference>
<keyword evidence="10 15" id="KW-0949">S-adenosyl-L-methionine</keyword>
<keyword evidence="11 15" id="KW-0819">tRNA processing</keyword>
<comment type="subcellular location">
    <subcellularLocation>
        <location evidence="2 15 17">Cytoplasm</location>
    </subcellularLocation>
</comment>
<dbReference type="Gene3D" id="3.40.1280.10">
    <property type="match status" value="1"/>
</dbReference>
<dbReference type="Pfam" id="PF01746">
    <property type="entry name" value="tRNA_m1G_MT"/>
    <property type="match status" value="1"/>
</dbReference>
<evidence type="ECO:0000256" key="3">
    <source>
        <dbReference type="ARBA" id="ARBA00007630"/>
    </source>
</evidence>
<evidence type="ECO:0000256" key="2">
    <source>
        <dbReference type="ARBA" id="ARBA00004496"/>
    </source>
</evidence>
<organism evidence="19 20">
    <name type="scientific">Candidatus Shapirobacteria bacterium CG03_land_8_20_14_0_80_40_19</name>
    <dbReference type="NCBI Taxonomy" id="1974880"/>
    <lineage>
        <taxon>Bacteria</taxon>
        <taxon>Candidatus Shapironibacteriota</taxon>
    </lineage>
</organism>
<evidence type="ECO:0000256" key="14">
    <source>
        <dbReference type="ARBA" id="ARBA00047783"/>
    </source>
</evidence>
<feature type="binding site" evidence="15 16">
    <location>
        <position position="125"/>
    </location>
    <ligand>
        <name>S-adenosyl-L-methionine</name>
        <dbReference type="ChEBI" id="CHEBI:59789"/>
    </ligand>
</feature>
<sequence>MQIDIVTLFPEMFQGPFNESIVKRAQDKSLVQINLHNLRKWTNDKRGTVDDRPYGGGVGMVMMVEPIFEALQTLNPKFEFRNSKQIQNSNFQNSKTVLLSPRGKVWKQQLAQEYSKLDHLILICGHYEGVDERVRDFIDEEISIGDFVLTGGEIPAMVMVDSIIRLIPGVLEKPEAVQNESFSNYHPTTITHHLLEYPQYTHPEDFNGLKVPPILLSGNHAEIAKWREEKALEITKKNRPDLTPK</sequence>
<dbReference type="PANTHER" id="PTHR46417:SF1">
    <property type="entry name" value="TRNA (GUANINE-N(1)-)-METHYLTRANSFERASE"/>
    <property type="match status" value="1"/>
</dbReference>
<dbReference type="NCBIfam" id="TIGR00088">
    <property type="entry name" value="trmD"/>
    <property type="match status" value="1"/>
</dbReference>
<comment type="caution">
    <text evidence="19">The sequence shown here is derived from an EMBL/GenBank/DDBJ whole genome shotgun (WGS) entry which is preliminary data.</text>
</comment>